<dbReference type="Proteomes" id="UP000515276">
    <property type="component" value="Chromosome"/>
</dbReference>
<name>A0A7G5DNH2_9PSED</name>
<feature type="coiled-coil region" evidence="1">
    <location>
        <begin position="362"/>
        <end position="389"/>
    </location>
</feature>
<feature type="transmembrane region" description="Helical" evidence="3">
    <location>
        <begin position="820"/>
        <end position="841"/>
    </location>
</feature>
<proteinExistence type="predicted"/>
<evidence type="ECO:0000256" key="2">
    <source>
        <dbReference type="SAM" id="MobiDB-lite"/>
    </source>
</evidence>
<keyword evidence="5" id="KW-1185">Reference proteome</keyword>
<feature type="region of interest" description="Disordered" evidence="2">
    <location>
        <begin position="1"/>
        <end position="23"/>
    </location>
</feature>
<reference evidence="4 5" key="1">
    <citation type="journal article" date="2020" name="G3 (Bethesda)">
        <title>CeMbio - The Caenorhabditis elegans Microbiome Resource.</title>
        <authorList>
            <person name="Dirksen P."/>
            <person name="Assie A."/>
            <person name="Zimmermann J."/>
            <person name="Zhang F."/>
            <person name="Tietje A.M."/>
            <person name="Marsh S.A."/>
            <person name="Felix M.A."/>
            <person name="Shapira M."/>
            <person name="Kaleta C."/>
            <person name="Schulenburg H."/>
            <person name="Samuel B."/>
        </authorList>
    </citation>
    <scope>NUCLEOTIDE SEQUENCE [LARGE SCALE GENOMIC DNA]</scope>
    <source>
        <strain evidence="4 5">MSPm1</strain>
    </source>
</reference>
<dbReference type="EMBL" id="CP059139">
    <property type="protein sequence ID" value="QMV63297.1"/>
    <property type="molecule type" value="Genomic_DNA"/>
</dbReference>
<feature type="transmembrane region" description="Helical" evidence="3">
    <location>
        <begin position="793"/>
        <end position="814"/>
    </location>
</feature>
<keyword evidence="3" id="KW-1133">Transmembrane helix</keyword>
<keyword evidence="3" id="KW-0812">Transmembrane</keyword>
<accession>A0A7G5DNH2</accession>
<evidence type="ECO:0000256" key="3">
    <source>
        <dbReference type="SAM" id="Phobius"/>
    </source>
</evidence>
<protein>
    <submittedName>
        <fullName evidence="4">Uncharacterized protein</fullName>
    </submittedName>
</protein>
<sequence length="1067" mass="119646">MSELKDQPIEQGVRKRTDYDNSRRASMALNVPRQDGGTLRIPVEQQMRSHEEEENIQQNTFLAVVPMGRLPGYDKLGEAPKGAVLRPGRLYVFCQGKLWRELESDGQGQLFEVDVPHWRKIAKAGGEADERKPVGAKQYLLLLPMLLQGRFVGDQYEMAYSELPWTWEYIEWLEASSGRIKQRCQNVAPAWSAAVVGPEQWKATQAMPIIPLTRLSKGLCARELHFETLLEDPLIYTSGLTELPVNSLVNQLQQRHQELAAKTQGPAPEPLPPLPENKDLLNEYQLRGYPRLVGIMLHDPIFALRHAVAQTKLCTELLQTLNALVPHQSFGRYAEVLYQEMLTPAGSLKEFRDHVDLAALKKATLHDEREQAREQLYRQQERLLALTQQLQPAWQDYVHSKDERLLEPYVQLVELLEVLTCSPKSCDPRCIEPADTKVAKDVEKLSKQLVQATHALTRDLLPQADKLPKALERLEQHLASGQPIRPERLGLSALSFLNGAYIAQNMAAATDEVLNHVATATMLAIKRITESPNVTQVELHRSFLPTFKTLKHLHSQAKGLELLPQGKALLEHKVVLGVHGGGVSFGITAAERLTLTRNNYYYANLTNRGRTVATSSAKAAERLGFASKDLGKVMVVVAEANDPLVEDFRQWRSVAPRLDTAKALANSKTIPILATVCAAYSLYANTVGTKELINSEAWRFRVGAGGALIDLGLAANNLALKLLTDAKRGAHPWHVFWERGRFNTSGFWAKNLMKRTGNHWLNLSRIGSAAAMAVTATLFAWDAYRAFRDGDNEVAIANMVAASGAGVWALYTIGIIASPWLLGIGVTLLLAGVVGTVLMAASPLEQAIKHGPFGRQQRLEQMNDPLQAYQQLLGIMGAPVVRIERMAQWREQASEDDRQRLQVSQQEQRVVLSTEDWAVEIASPLLGQFRNGLDFNLLAWERLRTRSHFSGWNNQRPIKIDKEKLGAVLLKDNRLLFVLPAMHQMIAQRDPRRNLQTIQYGLKVCAQFHLGEAMCYANDPFPGYNRITLPQPTPRQWQPYSPGLPADLETRVEAAYWLISKRDFADQ</sequence>
<evidence type="ECO:0000313" key="4">
    <source>
        <dbReference type="EMBL" id="QMV63297.1"/>
    </source>
</evidence>
<dbReference type="CDD" id="cd20705">
    <property type="entry name" value="MIX_I"/>
    <property type="match status" value="1"/>
</dbReference>
<dbReference type="RefSeq" id="WP_182369264.1">
    <property type="nucleotide sequence ID" value="NZ_CP059139.1"/>
</dbReference>
<feature type="transmembrane region" description="Helical" evidence="3">
    <location>
        <begin position="760"/>
        <end position="781"/>
    </location>
</feature>
<keyword evidence="1" id="KW-0175">Coiled coil</keyword>
<organism evidence="4 5">
    <name type="scientific">Pseudomonas berkeleyensis</name>
    <dbReference type="NCBI Taxonomy" id="2726956"/>
    <lineage>
        <taxon>Bacteria</taxon>
        <taxon>Pseudomonadati</taxon>
        <taxon>Pseudomonadota</taxon>
        <taxon>Gammaproteobacteria</taxon>
        <taxon>Pseudomonadales</taxon>
        <taxon>Pseudomonadaceae</taxon>
        <taxon>Pseudomonas</taxon>
    </lineage>
</organism>
<keyword evidence="3" id="KW-0472">Membrane</keyword>
<evidence type="ECO:0000256" key="1">
    <source>
        <dbReference type="SAM" id="Coils"/>
    </source>
</evidence>
<evidence type="ECO:0000313" key="5">
    <source>
        <dbReference type="Proteomes" id="UP000515276"/>
    </source>
</evidence>
<dbReference type="AlphaFoldDB" id="A0A7G5DNH2"/>
<gene>
    <name evidence="4" type="ORF">HS968_25335</name>
</gene>